<reference evidence="3" key="1">
    <citation type="submission" date="2024-07" db="EMBL/GenBank/DDBJ databases">
        <authorList>
            <person name="Yu S.T."/>
        </authorList>
    </citation>
    <scope>NUCLEOTIDE SEQUENCE</scope>
    <source>
        <strain evidence="3">R11</strain>
    </source>
</reference>
<dbReference type="InterPro" id="IPR009677">
    <property type="entry name" value="DUF1266"/>
</dbReference>
<evidence type="ECO:0000256" key="1">
    <source>
        <dbReference type="SAM" id="MobiDB-lite"/>
    </source>
</evidence>
<dbReference type="RefSeq" id="WP_369270918.1">
    <property type="nucleotide sequence ID" value="NZ_CP163432.1"/>
</dbReference>
<feature type="compositionally biased region" description="Polar residues" evidence="1">
    <location>
        <begin position="214"/>
        <end position="227"/>
    </location>
</feature>
<dbReference type="Pfam" id="PF06889">
    <property type="entry name" value="DUF1266"/>
    <property type="match status" value="1"/>
</dbReference>
<feature type="region of interest" description="Disordered" evidence="1">
    <location>
        <begin position="207"/>
        <end position="227"/>
    </location>
</feature>
<sequence>MGLWKRWRGRGAKTSRRYPVPLTTHQLWMVSLSAPVSRDSGASRKTLYPYTRIDDDSARRWLAEQWEITSRGELVDRLDDLARSGYRARALQVTGVAPLAWDAALYVDITRRGFACGLIDEPDAWTALKNIVPAVVGTYGSWHEYADHYLLGRQVWQDGLRARAESASDLPAPQATADAHLRSLLDPANRSSPWNLAPWDTISHPDRALFQPRLRQSGTPTSGRTRE</sequence>
<gene>
    <name evidence="3" type="ORF">AB5J55_13500</name>
</gene>
<evidence type="ECO:0000259" key="2">
    <source>
        <dbReference type="Pfam" id="PF06889"/>
    </source>
</evidence>
<name>A0AB39MZX9_9ACTN</name>
<dbReference type="EMBL" id="CP163432">
    <property type="protein sequence ID" value="XDQ10609.1"/>
    <property type="molecule type" value="Genomic_DNA"/>
</dbReference>
<proteinExistence type="predicted"/>
<feature type="domain" description="DUF1266" evidence="2">
    <location>
        <begin position="94"/>
        <end position="199"/>
    </location>
</feature>
<evidence type="ECO:0000313" key="3">
    <source>
        <dbReference type="EMBL" id="XDQ10609.1"/>
    </source>
</evidence>
<protein>
    <submittedName>
        <fullName evidence="3">DUF1266 domain-containing protein</fullName>
    </submittedName>
</protein>
<organism evidence="3">
    <name type="scientific">Streptomyces sp. R11</name>
    <dbReference type="NCBI Taxonomy" id="3238625"/>
    <lineage>
        <taxon>Bacteria</taxon>
        <taxon>Bacillati</taxon>
        <taxon>Actinomycetota</taxon>
        <taxon>Actinomycetes</taxon>
        <taxon>Kitasatosporales</taxon>
        <taxon>Streptomycetaceae</taxon>
        <taxon>Streptomyces</taxon>
    </lineage>
</organism>
<dbReference type="AlphaFoldDB" id="A0AB39MZX9"/>
<accession>A0AB39MZX9</accession>